<dbReference type="SMART" id="SM00510">
    <property type="entry name" value="TFS2M"/>
    <property type="match status" value="1"/>
</dbReference>
<dbReference type="PANTHER" id="PTHR11477:SF7">
    <property type="entry name" value="TRANSCRIPTION ELONGATION FACTOR A N-TERMINAL AND CENTRAL DOMAIN-CONTAINING PROTEIN"/>
    <property type="match status" value="1"/>
</dbReference>
<dbReference type="InterPro" id="IPR017923">
    <property type="entry name" value="TFIIS_N"/>
</dbReference>
<dbReference type="Gene3D" id="2.20.25.10">
    <property type="match status" value="1"/>
</dbReference>
<dbReference type="GeneID" id="107108384"/>
<protein>
    <submittedName>
        <fullName evidence="5">Transcription elongation factor A N-terminal and central domain-containing protein isoform X1</fullName>
    </submittedName>
</protein>
<feature type="domain" description="TFIIS N-terminal" evidence="2">
    <location>
        <begin position="5"/>
        <end position="82"/>
    </location>
</feature>
<dbReference type="InterPro" id="IPR003618">
    <property type="entry name" value="TFIIS_cen_dom"/>
</dbReference>
<dbReference type="Pfam" id="PF07500">
    <property type="entry name" value="TFIIS_M"/>
    <property type="match status" value="1"/>
</dbReference>
<dbReference type="InterPro" id="IPR036575">
    <property type="entry name" value="TFIIS_cen_dom_sf"/>
</dbReference>
<dbReference type="PROSITE" id="PS51319">
    <property type="entry name" value="TFIIS_N"/>
    <property type="match status" value="1"/>
</dbReference>
<feature type="domain" description="TFIIS central" evidence="3">
    <location>
        <begin position="175"/>
        <end position="291"/>
    </location>
</feature>
<dbReference type="SUPFAM" id="SSF57783">
    <property type="entry name" value="Zinc beta-ribbon"/>
    <property type="match status" value="1"/>
</dbReference>
<dbReference type="RefSeq" id="XP_015264294.1">
    <property type="nucleotide sequence ID" value="XM_015408808.1"/>
</dbReference>
<dbReference type="PIRSF" id="PIRSF006704">
    <property type="entry name" value="TF_IIS"/>
    <property type="match status" value="1"/>
</dbReference>
<name>A0ABM1JS57_GEKJA</name>
<dbReference type="InterPro" id="IPR035100">
    <property type="entry name" value="TF_IIS-typ"/>
</dbReference>
<dbReference type="Proteomes" id="UP000694871">
    <property type="component" value="Unplaced"/>
</dbReference>
<dbReference type="PANTHER" id="PTHR11477">
    <property type="entry name" value="TRANSCRIPTION FACTOR S-II ZINC FINGER DOMAIN-CONTAINING PROTEIN"/>
    <property type="match status" value="1"/>
</dbReference>
<dbReference type="PROSITE" id="PS51321">
    <property type="entry name" value="TFIIS_CENTRAL"/>
    <property type="match status" value="1"/>
</dbReference>
<organism evidence="4 5">
    <name type="scientific">Gekko japonicus</name>
    <name type="common">Schlegel's Japanese gecko</name>
    <dbReference type="NCBI Taxonomy" id="146911"/>
    <lineage>
        <taxon>Eukaryota</taxon>
        <taxon>Metazoa</taxon>
        <taxon>Chordata</taxon>
        <taxon>Craniata</taxon>
        <taxon>Vertebrata</taxon>
        <taxon>Euteleostomi</taxon>
        <taxon>Lepidosauria</taxon>
        <taxon>Squamata</taxon>
        <taxon>Bifurcata</taxon>
        <taxon>Gekkota</taxon>
        <taxon>Gekkonidae</taxon>
        <taxon>Gekkoninae</taxon>
        <taxon>Gekko</taxon>
    </lineage>
</organism>
<evidence type="ECO:0000313" key="5">
    <source>
        <dbReference type="RefSeq" id="XP_015264294.1"/>
    </source>
</evidence>
<gene>
    <name evidence="5" type="primary">TCEANC</name>
</gene>
<dbReference type="InterPro" id="IPR035441">
    <property type="entry name" value="TFIIS/LEDGF_dom_sf"/>
</dbReference>
<keyword evidence="5" id="KW-0251">Elongation factor</keyword>
<proteinExistence type="predicted"/>
<evidence type="ECO:0000313" key="4">
    <source>
        <dbReference type="Proteomes" id="UP000694871"/>
    </source>
</evidence>
<keyword evidence="4" id="KW-1185">Reference proteome</keyword>
<keyword evidence="5" id="KW-0648">Protein biosynthesis</keyword>
<comment type="subcellular location">
    <subcellularLocation>
        <location evidence="1">Nucleus</location>
    </subcellularLocation>
</comment>
<accession>A0ABM1JS57</accession>
<dbReference type="SUPFAM" id="SSF46942">
    <property type="entry name" value="Elongation factor TFIIS domain 2"/>
    <property type="match status" value="1"/>
</dbReference>
<sequence>MSNKTIIASKADCIEKLLSEKNYQNISSHLVYLEAADMTVDCLQETDIAKAVYRILKNCPSVVLKNKAKHLLSKWKTLYKNHLCQSEQVKPVLSDNGKESSDHFLVILKDANSSEKLTQNEILSTTSSASCLPSESHSKDTEITVQKDYMIQPMLLEHSGPVNEINSHQDHMAAMRYKCTKLLYEALIDSSTSNEDTDRHHNIAKDIEQHIFELYAKNDKKYKNCIRSKVSNLKNPKNSHLRRGLFEGTLNPNAFANMSVMEMAHDELKHLRASYTESSVREHQLPQITNGTHTNKIKCRRCEKFDCTVTVIARGALFLPSWVRNTNADEQMMTYVICNGCGEQWYHSRWICL</sequence>
<evidence type="ECO:0000259" key="2">
    <source>
        <dbReference type="PROSITE" id="PS51319"/>
    </source>
</evidence>
<keyword evidence="1" id="KW-0539">Nucleus</keyword>
<evidence type="ECO:0000259" key="3">
    <source>
        <dbReference type="PROSITE" id="PS51321"/>
    </source>
</evidence>
<evidence type="ECO:0000256" key="1">
    <source>
        <dbReference type="PROSITE-ProRule" id="PRU00649"/>
    </source>
</evidence>
<dbReference type="Gene3D" id="1.20.930.10">
    <property type="entry name" value="Conserved domain common to transcription factors TFIIS, elongin A, CRSP70"/>
    <property type="match status" value="1"/>
</dbReference>
<dbReference type="Pfam" id="PF08711">
    <property type="entry name" value="Med26"/>
    <property type="match status" value="1"/>
</dbReference>
<dbReference type="GO" id="GO:0003746">
    <property type="term" value="F:translation elongation factor activity"/>
    <property type="evidence" value="ECO:0007669"/>
    <property type="project" value="UniProtKB-KW"/>
</dbReference>
<reference evidence="5" key="1">
    <citation type="submission" date="2025-08" db="UniProtKB">
        <authorList>
            <consortium name="RefSeq"/>
        </authorList>
    </citation>
    <scope>IDENTIFICATION</scope>
</reference>
<dbReference type="Gene3D" id="1.10.472.30">
    <property type="entry name" value="Transcription elongation factor S-II, central domain"/>
    <property type="match status" value="1"/>
</dbReference>
<dbReference type="SUPFAM" id="SSF47676">
    <property type="entry name" value="Conserved domain common to transcription factors TFIIS, elongin A, CRSP70"/>
    <property type="match status" value="1"/>
</dbReference>